<comment type="caution">
    <text evidence="2">The sequence shown here is derived from an EMBL/GenBank/DDBJ whole genome shotgun (WGS) entry which is preliminary data.</text>
</comment>
<sequence>MFPVVLDQVCRCYSRDFDKILHTDLVGFSAVAMSYGRKAQSILPSIRCSFSLPLAEKHPQSMMFSPPCFTVGMVFLGLYSSFFLQTRRGEFTPKSSIFV</sequence>
<accession>A0ABU7CAR0</accession>
<keyword evidence="3" id="KW-1185">Reference proteome</keyword>
<keyword evidence="1" id="KW-0812">Transmembrane</keyword>
<keyword evidence="1" id="KW-0472">Membrane</keyword>
<name>A0ABU7CAR0_9TELE</name>
<evidence type="ECO:0000313" key="3">
    <source>
        <dbReference type="Proteomes" id="UP001345963"/>
    </source>
</evidence>
<keyword evidence="1" id="KW-1133">Transmembrane helix</keyword>
<evidence type="ECO:0000313" key="2">
    <source>
        <dbReference type="EMBL" id="MED6259796.1"/>
    </source>
</evidence>
<dbReference type="EMBL" id="JAHUTI010087749">
    <property type="protein sequence ID" value="MED6259796.1"/>
    <property type="molecule type" value="Genomic_DNA"/>
</dbReference>
<evidence type="ECO:0000256" key="1">
    <source>
        <dbReference type="SAM" id="Phobius"/>
    </source>
</evidence>
<protein>
    <submittedName>
        <fullName evidence="2">Uncharacterized protein</fullName>
    </submittedName>
</protein>
<feature type="transmembrane region" description="Helical" evidence="1">
    <location>
        <begin position="64"/>
        <end position="84"/>
    </location>
</feature>
<dbReference type="Proteomes" id="UP001345963">
    <property type="component" value="Unassembled WGS sequence"/>
</dbReference>
<gene>
    <name evidence="2" type="ORF">ATANTOWER_031800</name>
</gene>
<reference evidence="2 3" key="1">
    <citation type="submission" date="2021-07" db="EMBL/GenBank/DDBJ databases">
        <authorList>
            <person name="Palmer J.M."/>
        </authorList>
    </citation>
    <scope>NUCLEOTIDE SEQUENCE [LARGE SCALE GENOMIC DNA]</scope>
    <source>
        <strain evidence="2 3">AT_MEX2019</strain>
        <tissue evidence="2">Muscle</tissue>
    </source>
</reference>
<organism evidence="2 3">
    <name type="scientific">Ataeniobius toweri</name>
    <dbReference type="NCBI Taxonomy" id="208326"/>
    <lineage>
        <taxon>Eukaryota</taxon>
        <taxon>Metazoa</taxon>
        <taxon>Chordata</taxon>
        <taxon>Craniata</taxon>
        <taxon>Vertebrata</taxon>
        <taxon>Euteleostomi</taxon>
        <taxon>Actinopterygii</taxon>
        <taxon>Neopterygii</taxon>
        <taxon>Teleostei</taxon>
        <taxon>Neoteleostei</taxon>
        <taxon>Acanthomorphata</taxon>
        <taxon>Ovalentaria</taxon>
        <taxon>Atherinomorphae</taxon>
        <taxon>Cyprinodontiformes</taxon>
        <taxon>Goodeidae</taxon>
        <taxon>Ataeniobius</taxon>
    </lineage>
</organism>
<proteinExistence type="predicted"/>